<evidence type="ECO:0000313" key="3">
    <source>
        <dbReference type="Proteomes" id="UP000250796"/>
    </source>
</evidence>
<accession>A0A7Z7LHD0</accession>
<dbReference type="InterPro" id="IPR010327">
    <property type="entry name" value="FldB/FldC_alpha/beta"/>
</dbReference>
<dbReference type="Pfam" id="PF06050">
    <property type="entry name" value="HGD-D"/>
    <property type="match status" value="1"/>
</dbReference>
<dbReference type="PANTHER" id="PTHR30548">
    <property type="entry name" value="2-HYDROXYGLUTARYL-COA DEHYDRATASE, D-COMPONENT-RELATED"/>
    <property type="match status" value="1"/>
</dbReference>
<sequence length="418" mass="47753">MSKKSVGFGRFLRRYIDDEVKFRKWLNLGIAFESFRRRRLPSRKARFLRIINSLAVEEIYYSLTGRETAWVNLLAPSELLLPLGINPVSAEGVSGMLASMHLEGFAISSAAESGIPDSLCTFHRTSLGASIKKLFPAPRFIMTSTIFCDGNLPTFKRISREYQVPFILIDVPRGRMKNSVGYVHSQLKEAIELIEEITGKPYPMNLLSDILAIERQTVENLSRVRKEMKSSYLPQELYEYMNALYVMHTLAGDIRLKDASEEFERDLIADRHEQKKILWLHIPPYYDNELFKIFSPKSKHTVVGNELMWDWLYPVEPDRPLESLAEKLVFNPLCGGAEDRWKLCADLADDFGADGIVHFTHWGCRQSAGSVSYLKKMFESKGLPFLELTGDCVDHTSEGAGQLRTRAQAFLEILEGRR</sequence>
<dbReference type="PANTHER" id="PTHR30548:SF2">
    <property type="entry name" value="2-HYDROXYACYL-COA DEHYDRATASE,D-COMPONENT"/>
    <property type="match status" value="1"/>
</dbReference>
<reference evidence="2 3" key="1">
    <citation type="submission" date="2017-01" db="EMBL/GenBank/DDBJ databases">
        <authorList>
            <person name="Erauso G."/>
        </authorList>
    </citation>
    <scope>NUCLEOTIDE SEQUENCE [LARGE SCALE GENOMIC DNA]</scope>
    <source>
        <strain evidence="2">MESINF1</strain>
    </source>
</reference>
<name>A0A7Z7LHD0_9BACT</name>
<dbReference type="EMBL" id="LS974202">
    <property type="protein sequence ID" value="SSC13926.1"/>
    <property type="molecule type" value="Genomic_DNA"/>
</dbReference>
<dbReference type="KEGG" id="minf:MESINF_2486"/>
<keyword evidence="3" id="KW-1185">Reference proteome</keyword>
<protein>
    <submittedName>
        <fullName evidence="2">2-hydroxyglutaryl-CoA dehydratase D-component</fullName>
    </submittedName>
</protein>
<evidence type="ECO:0000256" key="1">
    <source>
        <dbReference type="ARBA" id="ARBA00005806"/>
    </source>
</evidence>
<dbReference type="AlphaFoldDB" id="A0A7Z7LHD0"/>
<organism evidence="2 3">
    <name type="scientific">Mesotoga infera</name>
    <dbReference type="NCBI Taxonomy" id="1236046"/>
    <lineage>
        <taxon>Bacteria</taxon>
        <taxon>Thermotogati</taxon>
        <taxon>Thermotogota</taxon>
        <taxon>Thermotogae</taxon>
        <taxon>Kosmotogales</taxon>
        <taxon>Kosmotogaceae</taxon>
        <taxon>Mesotoga</taxon>
    </lineage>
</organism>
<gene>
    <name evidence="2" type="ORF">MESINF_2486</name>
</gene>
<comment type="similarity">
    <text evidence="1">Belongs to the FldB/FldC dehydratase alpha/beta subunit family.</text>
</comment>
<dbReference type="Proteomes" id="UP000250796">
    <property type="component" value="Chromosome MESINF"/>
</dbReference>
<dbReference type="RefSeq" id="WP_169700105.1">
    <property type="nucleotide sequence ID" value="NZ_LS974202.1"/>
</dbReference>
<dbReference type="Gene3D" id="3.40.50.11890">
    <property type="match status" value="1"/>
</dbReference>
<evidence type="ECO:0000313" key="2">
    <source>
        <dbReference type="EMBL" id="SSC13926.1"/>
    </source>
</evidence>
<dbReference type="Gene3D" id="3.40.50.11900">
    <property type="match status" value="1"/>
</dbReference>
<proteinExistence type="inferred from homology"/>